<evidence type="ECO:0000256" key="2">
    <source>
        <dbReference type="ARBA" id="ARBA00022695"/>
    </source>
</evidence>
<keyword evidence="2" id="KW-0548">Nucleotidyltransferase</keyword>
<dbReference type="AlphaFoldDB" id="A0A9Q3F1Z9"/>
<dbReference type="GO" id="GO:0032196">
    <property type="term" value="P:transposition"/>
    <property type="evidence" value="ECO:0007669"/>
    <property type="project" value="UniProtKB-KW"/>
</dbReference>
<evidence type="ECO:0000313" key="16">
    <source>
        <dbReference type="EMBL" id="MBW0529588.1"/>
    </source>
</evidence>
<keyword evidence="4" id="KW-0479">Metal-binding</keyword>
<dbReference type="GO" id="GO:0003964">
    <property type="term" value="F:RNA-directed DNA polymerase activity"/>
    <property type="evidence" value="ECO:0007669"/>
    <property type="project" value="UniProtKB-KW"/>
</dbReference>
<keyword evidence="1" id="KW-0815">Transposition</keyword>
<evidence type="ECO:0000313" key="17">
    <source>
        <dbReference type="Proteomes" id="UP000765509"/>
    </source>
</evidence>
<reference evidence="16" key="1">
    <citation type="submission" date="2021-03" db="EMBL/GenBank/DDBJ databases">
        <title>Draft genome sequence of rust myrtle Austropuccinia psidii MF-1, a brazilian biotype.</title>
        <authorList>
            <person name="Quecine M.C."/>
            <person name="Pachon D.M.R."/>
            <person name="Bonatelli M.L."/>
            <person name="Correr F.H."/>
            <person name="Franceschini L.M."/>
            <person name="Leite T.F."/>
            <person name="Margarido G.R.A."/>
            <person name="Almeida C.A."/>
            <person name="Ferrarezi J.A."/>
            <person name="Labate C.A."/>
        </authorList>
    </citation>
    <scope>NUCLEOTIDE SEQUENCE</scope>
    <source>
        <strain evidence="16">MF-1</strain>
    </source>
</reference>
<dbReference type="GO" id="GO:0004519">
    <property type="term" value="F:endonuclease activity"/>
    <property type="evidence" value="ECO:0007669"/>
    <property type="project" value="UniProtKB-KW"/>
</dbReference>
<dbReference type="PANTHER" id="PTHR42648:SF11">
    <property type="entry name" value="TRANSPOSON TY4-P GAG-POL POLYPROTEIN"/>
    <property type="match status" value="1"/>
</dbReference>
<keyword evidence="6" id="KW-0378">Hydrolase</keyword>
<name>A0A9Q3F1Z9_9BASI</name>
<dbReference type="GO" id="GO:0015074">
    <property type="term" value="P:DNA integration"/>
    <property type="evidence" value="ECO:0007669"/>
    <property type="project" value="UniProtKB-KW"/>
</dbReference>
<dbReference type="PANTHER" id="PTHR42648">
    <property type="entry name" value="TRANSPOSASE, PUTATIVE-RELATED"/>
    <property type="match status" value="1"/>
</dbReference>
<dbReference type="GO" id="GO:0006310">
    <property type="term" value="P:DNA recombination"/>
    <property type="evidence" value="ECO:0007669"/>
    <property type="project" value="UniProtKB-KW"/>
</dbReference>
<organism evidence="16 17">
    <name type="scientific">Austropuccinia psidii MF-1</name>
    <dbReference type="NCBI Taxonomy" id="1389203"/>
    <lineage>
        <taxon>Eukaryota</taxon>
        <taxon>Fungi</taxon>
        <taxon>Dikarya</taxon>
        <taxon>Basidiomycota</taxon>
        <taxon>Pucciniomycotina</taxon>
        <taxon>Pucciniomycetes</taxon>
        <taxon>Pucciniales</taxon>
        <taxon>Sphaerophragmiaceae</taxon>
        <taxon>Austropuccinia</taxon>
    </lineage>
</organism>
<keyword evidence="10" id="KW-0695">RNA-directed DNA polymerase</keyword>
<keyword evidence="11" id="KW-0239">DNA-directed DNA polymerase</keyword>
<keyword evidence="3" id="KW-0540">Nuclease</keyword>
<evidence type="ECO:0000256" key="13">
    <source>
        <dbReference type="ARBA" id="ARBA00048173"/>
    </source>
</evidence>
<dbReference type="Proteomes" id="UP000765509">
    <property type="component" value="Unassembled WGS sequence"/>
</dbReference>
<evidence type="ECO:0000256" key="9">
    <source>
        <dbReference type="ARBA" id="ARBA00022908"/>
    </source>
</evidence>
<feature type="domain" description="Integrase catalytic" evidence="15">
    <location>
        <begin position="1"/>
        <end position="110"/>
    </location>
</feature>
<evidence type="ECO:0000259" key="15">
    <source>
        <dbReference type="PROSITE" id="PS50994"/>
    </source>
</evidence>
<keyword evidence="12" id="KW-0233">DNA recombination</keyword>
<comment type="caution">
    <text evidence="16">The sequence shown here is derived from an EMBL/GenBank/DDBJ whole genome shotgun (WGS) entry which is preliminary data.</text>
</comment>
<keyword evidence="7" id="KW-0460">Magnesium</keyword>
<dbReference type="InterPro" id="IPR012337">
    <property type="entry name" value="RNaseH-like_sf"/>
</dbReference>
<keyword evidence="5" id="KW-0255">Endonuclease</keyword>
<proteinExistence type="predicted"/>
<accession>A0A9Q3F1Z9</accession>
<dbReference type="InterPro" id="IPR001584">
    <property type="entry name" value="Integrase_cat-core"/>
</dbReference>
<dbReference type="GO" id="GO:0046872">
    <property type="term" value="F:metal ion binding"/>
    <property type="evidence" value="ECO:0007669"/>
    <property type="project" value="UniProtKB-KW"/>
</dbReference>
<dbReference type="SUPFAM" id="SSF53098">
    <property type="entry name" value="Ribonuclease H-like"/>
    <property type="match status" value="1"/>
</dbReference>
<evidence type="ECO:0000256" key="1">
    <source>
        <dbReference type="ARBA" id="ARBA00022578"/>
    </source>
</evidence>
<dbReference type="GO" id="GO:0003887">
    <property type="term" value="F:DNA-directed DNA polymerase activity"/>
    <property type="evidence" value="ECO:0007669"/>
    <property type="project" value="UniProtKB-KW"/>
</dbReference>
<evidence type="ECO:0000256" key="14">
    <source>
        <dbReference type="ARBA" id="ARBA00049244"/>
    </source>
</evidence>
<dbReference type="EMBL" id="AVOT02035290">
    <property type="protein sequence ID" value="MBW0529588.1"/>
    <property type="molecule type" value="Genomic_DNA"/>
</dbReference>
<comment type="catalytic activity">
    <reaction evidence="13">
        <text>DNA(n) + a 2'-deoxyribonucleoside 5'-triphosphate = DNA(n+1) + diphosphate</text>
        <dbReference type="Rhea" id="RHEA:22508"/>
        <dbReference type="Rhea" id="RHEA-COMP:17339"/>
        <dbReference type="Rhea" id="RHEA-COMP:17340"/>
        <dbReference type="ChEBI" id="CHEBI:33019"/>
        <dbReference type="ChEBI" id="CHEBI:61560"/>
        <dbReference type="ChEBI" id="CHEBI:173112"/>
        <dbReference type="EC" id="2.7.7.49"/>
    </reaction>
</comment>
<evidence type="ECO:0000256" key="8">
    <source>
        <dbReference type="ARBA" id="ARBA00022884"/>
    </source>
</evidence>
<evidence type="ECO:0000256" key="12">
    <source>
        <dbReference type="ARBA" id="ARBA00023172"/>
    </source>
</evidence>
<dbReference type="PROSITE" id="PS50994">
    <property type="entry name" value="INTEGRASE"/>
    <property type="match status" value="1"/>
</dbReference>
<dbReference type="Gene3D" id="3.30.420.10">
    <property type="entry name" value="Ribonuclease H-like superfamily/Ribonuclease H"/>
    <property type="match status" value="1"/>
</dbReference>
<gene>
    <name evidence="16" type="ORF">O181_069303</name>
</gene>
<keyword evidence="9" id="KW-0229">DNA integration</keyword>
<keyword evidence="8" id="KW-0694">RNA-binding</keyword>
<comment type="catalytic activity">
    <reaction evidence="14">
        <text>DNA(n) + a 2'-deoxyribonucleoside 5'-triphosphate = DNA(n+1) + diphosphate</text>
        <dbReference type="Rhea" id="RHEA:22508"/>
        <dbReference type="Rhea" id="RHEA-COMP:17339"/>
        <dbReference type="Rhea" id="RHEA-COMP:17340"/>
        <dbReference type="ChEBI" id="CHEBI:33019"/>
        <dbReference type="ChEBI" id="CHEBI:61560"/>
        <dbReference type="ChEBI" id="CHEBI:173112"/>
        <dbReference type="EC" id="2.7.7.7"/>
    </reaction>
</comment>
<evidence type="ECO:0000256" key="5">
    <source>
        <dbReference type="ARBA" id="ARBA00022759"/>
    </source>
</evidence>
<dbReference type="GO" id="GO:0016787">
    <property type="term" value="F:hydrolase activity"/>
    <property type="evidence" value="ECO:0007669"/>
    <property type="project" value="UniProtKB-KW"/>
</dbReference>
<dbReference type="InterPro" id="IPR039537">
    <property type="entry name" value="Retrotran_Ty1/copia-like"/>
</dbReference>
<sequence>MENLHDRTLKKLVSDRGGEFLNHKFKTLSEKCGFQHVFSPAETTQHNGFAERANQILDKKVVTTRHATFNENLFPKVSGDIGELIVDLNSNHWPATVVDETHIAVSAMVDELQADEQLEDTSRVVDEVHVPHEEASNADEPSLNLVISQVLDLESR</sequence>
<evidence type="ECO:0000256" key="10">
    <source>
        <dbReference type="ARBA" id="ARBA00022918"/>
    </source>
</evidence>
<evidence type="ECO:0000256" key="7">
    <source>
        <dbReference type="ARBA" id="ARBA00022842"/>
    </source>
</evidence>
<keyword evidence="17" id="KW-1185">Reference proteome</keyword>
<keyword evidence="11" id="KW-0808">Transferase</keyword>
<evidence type="ECO:0000256" key="4">
    <source>
        <dbReference type="ARBA" id="ARBA00022723"/>
    </source>
</evidence>
<dbReference type="GO" id="GO:0005634">
    <property type="term" value="C:nucleus"/>
    <property type="evidence" value="ECO:0007669"/>
    <property type="project" value="UniProtKB-ARBA"/>
</dbReference>
<evidence type="ECO:0000256" key="3">
    <source>
        <dbReference type="ARBA" id="ARBA00022722"/>
    </source>
</evidence>
<evidence type="ECO:0000256" key="11">
    <source>
        <dbReference type="ARBA" id="ARBA00022932"/>
    </source>
</evidence>
<dbReference type="GO" id="GO:0003723">
    <property type="term" value="F:RNA binding"/>
    <property type="evidence" value="ECO:0007669"/>
    <property type="project" value="UniProtKB-KW"/>
</dbReference>
<dbReference type="InterPro" id="IPR036397">
    <property type="entry name" value="RNaseH_sf"/>
</dbReference>
<evidence type="ECO:0000256" key="6">
    <source>
        <dbReference type="ARBA" id="ARBA00022801"/>
    </source>
</evidence>
<protein>
    <recommendedName>
        <fullName evidence="15">Integrase catalytic domain-containing protein</fullName>
    </recommendedName>
</protein>